<gene>
    <name evidence="1" type="ORF">IF1G_00290</name>
</gene>
<protein>
    <submittedName>
        <fullName evidence="1">Uncharacterized protein</fullName>
    </submittedName>
</protein>
<comment type="caution">
    <text evidence="1">The sequence shown here is derived from an EMBL/GenBank/DDBJ whole genome shotgun (WGS) entry which is preliminary data.</text>
</comment>
<dbReference type="AlphaFoldDB" id="A0A545VF56"/>
<dbReference type="EMBL" id="SPUK01000001">
    <property type="protein sequence ID" value="TQW00359.1"/>
    <property type="molecule type" value="Genomic_DNA"/>
</dbReference>
<organism evidence="1 2">
    <name type="scientific">Cordyceps javanica</name>
    <dbReference type="NCBI Taxonomy" id="43265"/>
    <lineage>
        <taxon>Eukaryota</taxon>
        <taxon>Fungi</taxon>
        <taxon>Dikarya</taxon>
        <taxon>Ascomycota</taxon>
        <taxon>Pezizomycotina</taxon>
        <taxon>Sordariomycetes</taxon>
        <taxon>Hypocreomycetidae</taxon>
        <taxon>Hypocreales</taxon>
        <taxon>Cordycipitaceae</taxon>
        <taxon>Cordyceps</taxon>
    </lineage>
</organism>
<evidence type="ECO:0000313" key="2">
    <source>
        <dbReference type="Proteomes" id="UP000315783"/>
    </source>
</evidence>
<keyword evidence="2" id="KW-1185">Reference proteome</keyword>
<name>A0A545VF56_9HYPO</name>
<sequence length="92" mass="10542">MHRYGIQSFCCPSFVNHPHASVVLQSLSHRLASLPAFLPSFLLRSQIPSWTKPLGQLRRGSTQWRPKAQWQKHTLVYLGALSGAQEIRQQMF</sequence>
<reference evidence="1 2" key="1">
    <citation type="journal article" date="2019" name="Appl. Microbiol. Biotechnol.">
        <title>Genome sequence of Isaria javanica and comparative genome analysis insights into family S53 peptidase evolution in fungal entomopathogens.</title>
        <authorList>
            <person name="Lin R."/>
            <person name="Zhang X."/>
            <person name="Xin B."/>
            <person name="Zou M."/>
            <person name="Gao Y."/>
            <person name="Qin F."/>
            <person name="Hu Q."/>
            <person name="Xie B."/>
            <person name="Cheng X."/>
        </authorList>
    </citation>
    <scope>NUCLEOTIDE SEQUENCE [LARGE SCALE GENOMIC DNA]</scope>
    <source>
        <strain evidence="1 2">IJ1G</strain>
    </source>
</reference>
<evidence type="ECO:0000313" key="1">
    <source>
        <dbReference type="EMBL" id="TQW00359.1"/>
    </source>
</evidence>
<accession>A0A545VF56</accession>
<dbReference type="Proteomes" id="UP000315783">
    <property type="component" value="Unassembled WGS sequence"/>
</dbReference>
<proteinExistence type="predicted"/>